<reference evidence="1" key="1">
    <citation type="submission" date="2023-06" db="EMBL/GenBank/DDBJ databases">
        <title>Male Hemibagrus guttatus genome.</title>
        <authorList>
            <person name="Bian C."/>
        </authorList>
    </citation>
    <scope>NUCLEOTIDE SEQUENCE</scope>
    <source>
        <strain evidence="1">Male_cb2023</strain>
        <tissue evidence="1">Muscle</tissue>
    </source>
</reference>
<dbReference type="PANTHER" id="PTHR15503:SF36">
    <property type="entry name" value="RETROTRANSPOSON GAG-LIKE PROTEIN 5"/>
    <property type="match status" value="1"/>
</dbReference>
<accession>A0AAE0RHS5</accession>
<keyword evidence="2" id="KW-1185">Reference proteome</keyword>
<gene>
    <name evidence="1" type="ORF">QTP70_033437</name>
</gene>
<dbReference type="EMBL" id="JAUCMX010000002">
    <property type="protein sequence ID" value="KAK3554742.1"/>
    <property type="molecule type" value="Genomic_DNA"/>
</dbReference>
<dbReference type="SUPFAM" id="SSF56672">
    <property type="entry name" value="DNA/RNA polymerases"/>
    <property type="match status" value="1"/>
</dbReference>
<dbReference type="Gene3D" id="3.10.10.10">
    <property type="entry name" value="HIV Type 1 Reverse Transcriptase, subunit A, domain 1"/>
    <property type="match status" value="1"/>
</dbReference>
<dbReference type="InterPro" id="IPR032567">
    <property type="entry name" value="RTL1-rel"/>
</dbReference>
<dbReference type="PANTHER" id="PTHR15503">
    <property type="entry name" value="LDOC1 RELATED"/>
    <property type="match status" value="1"/>
</dbReference>
<evidence type="ECO:0000313" key="2">
    <source>
        <dbReference type="Proteomes" id="UP001274896"/>
    </source>
</evidence>
<dbReference type="InterPro" id="IPR043502">
    <property type="entry name" value="DNA/RNA_pol_sf"/>
</dbReference>
<dbReference type="AlphaFoldDB" id="A0AAE0RHS5"/>
<protein>
    <submittedName>
        <fullName evidence="1">Uncharacterized protein</fullName>
    </submittedName>
</protein>
<proteinExistence type="predicted"/>
<comment type="caution">
    <text evidence="1">The sequence shown here is derived from an EMBL/GenBank/DDBJ whole genome shotgun (WGS) entry which is preliminary data.</text>
</comment>
<name>A0AAE0RHS5_9TELE</name>
<sequence length="110" mass="12299">MPPKNRIYLLSLPENKAIEEYIEEALATGYIHPSTSPAAAGFFFVGKKDCGLRPCIDYRGLNTITPTEPSSLTYRPTNPPRLDIDGSLAYQVRALLNCRRIGNSLQYLRP</sequence>
<dbReference type="Proteomes" id="UP001274896">
    <property type="component" value="Unassembled WGS sequence"/>
</dbReference>
<evidence type="ECO:0000313" key="1">
    <source>
        <dbReference type="EMBL" id="KAK3554742.1"/>
    </source>
</evidence>
<organism evidence="1 2">
    <name type="scientific">Hemibagrus guttatus</name>
    <dbReference type="NCBI Taxonomy" id="175788"/>
    <lineage>
        <taxon>Eukaryota</taxon>
        <taxon>Metazoa</taxon>
        <taxon>Chordata</taxon>
        <taxon>Craniata</taxon>
        <taxon>Vertebrata</taxon>
        <taxon>Euteleostomi</taxon>
        <taxon>Actinopterygii</taxon>
        <taxon>Neopterygii</taxon>
        <taxon>Teleostei</taxon>
        <taxon>Ostariophysi</taxon>
        <taxon>Siluriformes</taxon>
        <taxon>Bagridae</taxon>
        <taxon>Hemibagrus</taxon>
    </lineage>
</organism>